<evidence type="ECO:0000256" key="1">
    <source>
        <dbReference type="SAM" id="MobiDB-lite"/>
    </source>
</evidence>
<dbReference type="Proteomes" id="UP001219934">
    <property type="component" value="Unassembled WGS sequence"/>
</dbReference>
<organism evidence="3 4">
    <name type="scientific">Pogonophryne albipinna</name>
    <dbReference type="NCBI Taxonomy" id="1090488"/>
    <lineage>
        <taxon>Eukaryota</taxon>
        <taxon>Metazoa</taxon>
        <taxon>Chordata</taxon>
        <taxon>Craniata</taxon>
        <taxon>Vertebrata</taxon>
        <taxon>Euteleostomi</taxon>
        <taxon>Actinopterygii</taxon>
        <taxon>Neopterygii</taxon>
        <taxon>Teleostei</taxon>
        <taxon>Neoteleostei</taxon>
        <taxon>Acanthomorphata</taxon>
        <taxon>Eupercaria</taxon>
        <taxon>Perciformes</taxon>
        <taxon>Notothenioidei</taxon>
        <taxon>Pogonophryne</taxon>
    </lineage>
</organism>
<feature type="compositionally biased region" description="Basic and acidic residues" evidence="1">
    <location>
        <begin position="111"/>
        <end position="129"/>
    </location>
</feature>
<gene>
    <name evidence="3" type="ORF">JOQ06_029537</name>
</gene>
<feature type="region of interest" description="Disordered" evidence="1">
    <location>
        <begin position="1"/>
        <end position="30"/>
    </location>
</feature>
<evidence type="ECO:0000313" key="4">
    <source>
        <dbReference type="Proteomes" id="UP001219934"/>
    </source>
</evidence>
<name>A0AAD6F2C2_9TELE</name>
<evidence type="ECO:0000259" key="2">
    <source>
        <dbReference type="Pfam" id="PF10148"/>
    </source>
</evidence>
<sequence length="143" mass="17000">MHWEDLSQRIAELEQQERSERSKRPEEGEWRDVWEEDEEDLRKCRVAVVSSRFQHHKNLQLCFVNNSDSEEDEEKEVSKGAGQNGCRGAGLKQEVVSALRRLRDELLANQREGVRRFGHGSDDEDEYRRRSMRGRKERTQETR</sequence>
<dbReference type="Pfam" id="PF10148">
    <property type="entry name" value="SCHIP-1_C"/>
    <property type="match status" value="1"/>
</dbReference>
<protein>
    <recommendedName>
        <fullName evidence="2">Schwannomin interacting protein 1 C-terminal domain-containing protein</fullName>
    </recommendedName>
</protein>
<feature type="domain" description="Schwannomin interacting protein 1 C-terminal" evidence="2">
    <location>
        <begin position="36"/>
        <end position="79"/>
    </location>
</feature>
<dbReference type="InterPro" id="IPR015649">
    <property type="entry name" value="SCHIP_1_C"/>
</dbReference>
<accession>A0AAD6F2C2</accession>
<comment type="caution">
    <text evidence="3">The sequence shown here is derived from an EMBL/GenBank/DDBJ whole genome shotgun (WGS) entry which is preliminary data.</text>
</comment>
<feature type="region of interest" description="Disordered" evidence="1">
    <location>
        <begin position="111"/>
        <end position="143"/>
    </location>
</feature>
<keyword evidence="4" id="KW-1185">Reference proteome</keyword>
<evidence type="ECO:0000313" key="3">
    <source>
        <dbReference type="EMBL" id="KAJ4918626.1"/>
    </source>
</evidence>
<feature type="region of interest" description="Disordered" evidence="1">
    <location>
        <begin position="67"/>
        <end position="87"/>
    </location>
</feature>
<dbReference type="EMBL" id="JAPTMU010000438">
    <property type="protein sequence ID" value="KAJ4918626.1"/>
    <property type="molecule type" value="Genomic_DNA"/>
</dbReference>
<dbReference type="AlphaFoldDB" id="A0AAD6F2C2"/>
<reference evidence="3" key="1">
    <citation type="submission" date="2022-11" db="EMBL/GenBank/DDBJ databases">
        <title>Chromosome-level genome of Pogonophryne albipinna.</title>
        <authorList>
            <person name="Jo E."/>
        </authorList>
    </citation>
    <scope>NUCLEOTIDE SEQUENCE</scope>
    <source>
        <strain evidence="3">SGF0006</strain>
        <tissue evidence="3">Muscle</tissue>
    </source>
</reference>
<proteinExistence type="predicted"/>